<feature type="compositionally biased region" description="Acidic residues" evidence="1">
    <location>
        <begin position="72"/>
        <end position="83"/>
    </location>
</feature>
<dbReference type="InParanoid" id="A0A2K1QW16"/>
<dbReference type="EMBL" id="NKHZ01000032">
    <property type="protein sequence ID" value="PNS19255.1"/>
    <property type="molecule type" value="Genomic_DNA"/>
</dbReference>
<proteinExistence type="predicted"/>
<dbReference type="AlphaFoldDB" id="A0A2K1QW16"/>
<dbReference type="PANTHER" id="PTHR38489">
    <property type="entry name" value="HISTONE CHAPERONE DOMAIN-CONTAINING PROTEIN"/>
    <property type="match status" value="1"/>
</dbReference>
<feature type="region of interest" description="Disordered" evidence="1">
    <location>
        <begin position="1"/>
        <end position="92"/>
    </location>
</feature>
<dbReference type="InterPro" id="IPR027921">
    <property type="entry name" value="NOPCHAP1"/>
</dbReference>
<gene>
    <name evidence="2" type="ORF">CAC42_2432</name>
</gene>
<evidence type="ECO:0000313" key="2">
    <source>
        <dbReference type="EMBL" id="PNS19255.1"/>
    </source>
</evidence>
<sequence>MSSSQSDAKRVKLSQSQSHVEHPTPSLTDSGSDLSDDTSEESDSDSSEDLDDEQADVARTRSSLATPSDTESSTDEEEMEGEAVEQRIHFPGSDLPLKERLAAFLPQMKAANDSLEELKQSGRLKEVVLDDVEEGRPHIEMNLGLGVLEEQRDGDSSSGSDDEDAEESVRDASVSAVRQNQDVQKDTRVMDKLMGQPAGKRKTVIQEVEDVG</sequence>
<name>A0A2K1QW16_9PEZI</name>
<dbReference type="STRING" id="2082308.A0A2K1QW16"/>
<reference evidence="2 3" key="1">
    <citation type="submission" date="2017-06" db="EMBL/GenBank/DDBJ databases">
        <title>Draft genome sequence of a variant of Elsinoe murrayae.</title>
        <authorList>
            <person name="Cheng Q."/>
        </authorList>
    </citation>
    <scope>NUCLEOTIDE SEQUENCE [LARGE SCALE GENOMIC DNA]</scope>
    <source>
        <strain evidence="2 3">CQ-2017a</strain>
    </source>
</reference>
<comment type="caution">
    <text evidence="2">The sequence shown here is derived from an EMBL/GenBank/DDBJ whole genome shotgun (WGS) entry which is preliminary data.</text>
</comment>
<accession>A0A2K1QW16</accession>
<feature type="region of interest" description="Disordered" evidence="1">
    <location>
        <begin position="140"/>
        <end position="212"/>
    </location>
</feature>
<dbReference type="Pfam" id="PF15370">
    <property type="entry name" value="NOPCHAP1"/>
    <property type="match status" value="1"/>
</dbReference>
<dbReference type="PANTHER" id="PTHR38489:SF1">
    <property type="entry name" value="HISTONE CHAPERONE DOMAIN-CONTAINING PROTEIN"/>
    <property type="match status" value="1"/>
</dbReference>
<evidence type="ECO:0000313" key="3">
    <source>
        <dbReference type="Proteomes" id="UP000243797"/>
    </source>
</evidence>
<dbReference type="GO" id="GO:0000492">
    <property type="term" value="P:box C/D snoRNP assembly"/>
    <property type="evidence" value="ECO:0007669"/>
    <property type="project" value="InterPro"/>
</dbReference>
<dbReference type="Proteomes" id="UP000243797">
    <property type="component" value="Unassembled WGS sequence"/>
</dbReference>
<organism evidence="2 3">
    <name type="scientific">Sphaceloma murrayae</name>
    <dbReference type="NCBI Taxonomy" id="2082308"/>
    <lineage>
        <taxon>Eukaryota</taxon>
        <taxon>Fungi</taxon>
        <taxon>Dikarya</taxon>
        <taxon>Ascomycota</taxon>
        <taxon>Pezizomycotina</taxon>
        <taxon>Dothideomycetes</taxon>
        <taxon>Dothideomycetidae</taxon>
        <taxon>Myriangiales</taxon>
        <taxon>Elsinoaceae</taxon>
        <taxon>Sphaceloma</taxon>
    </lineage>
</organism>
<evidence type="ECO:0000256" key="1">
    <source>
        <dbReference type="SAM" id="MobiDB-lite"/>
    </source>
</evidence>
<protein>
    <submittedName>
        <fullName evidence="2">Uncharacterized protein</fullName>
    </submittedName>
</protein>
<dbReference type="OrthoDB" id="1112980at2759"/>
<keyword evidence="3" id="KW-1185">Reference proteome</keyword>
<feature type="compositionally biased region" description="Acidic residues" evidence="1">
    <location>
        <begin position="34"/>
        <end position="55"/>
    </location>
</feature>